<comment type="caution">
    <text evidence="4">The sequence shown here is derived from an EMBL/GenBank/DDBJ whole genome shotgun (WGS) entry which is preliminary data.</text>
</comment>
<dbReference type="SUPFAM" id="SSF55781">
    <property type="entry name" value="GAF domain-like"/>
    <property type="match status" value="1"/>
</dbReference>
<feature type="domain" description="GGDEF" evidence="3">
    <location>
        <begin position="291"/>
        <end position="423"/>
    </location>
</feature>
<protein>
    <submittedName>
        <fullName evidence="4">Diguanylate cyclase (GGDEF) domain-containing protein</fullName>
    </submittedName>
</protein>
<dbReference type="InterPro" id="IPR000700">
    <property type="entry name" value="PAS-assoc_C"/>
</dbReference>
<dbReference type="PROSITE" id="PS50883">
    <property type="entry name" value="EAL"/>
    <property type="match status" value="1"/>
</dbReference>
<evidence type="ECO:0000313" key="5">
    <source>
        <dbReference type="Proteomes" id="UP000006034"/>
    </source>
</evidence>
<dbReference type="Pfam" id="PF00563">
    <property type="entry name" value="EAL"/>
    <property type="match status" value="1"/>
</dbReference>
<dbReference type="InterPro" id="IPR035965">
    <property type="entry name" value="PAS-like_dom_sf"/>
</dbReference>
<dbReference type="PANTHER" id="PTHR44757">
    <property type="entry name" value="DIGUANYLATE CYCLASE DGCP"/>
    <property type="match status" value="1"/>
</dbReference>
<dbReference type="PROSITE" id="PS50887">
    <property type="entry name" value="GGDEF"/>
    <property type="match status" value="2"/>
</dbReference>
<dbReference type="SUPFAM" id="SSF55785">
    <property type="entry name" value="PYP-like sensor domain (PAS domain)"/>
    <property type="match status" value="6"/>
</dbReference>
<dbReference type="InterPro" id="IPR001633">
    <property type="entry name" value="EAL_dom"/>
</dbReference>
<dbReference type="PROSITE" id="PS50113">
    <property type="entry name" value="PAC"/>
    <property type="match status" value="3"/>
</dbReference>
<dbReference type="InterPro" id="IPR029016">
    <property type="entry name" value="GAF-like_dom_sf"/>
</dbReference>
<dbReference type="SUPFAM" id="SSF141868">
    <property type="entry name" value="EAL domain-like"/>
    <property type="match status" value="1"/>
</dbReference>
<proteinExistence type="predicted"/>
<evidence type="ECO:0000259" key="2">
    <source>
        <dbReference type="PROSITE" id="PS50883"/>
    </source>
</evidence>
<dbReference type="InterPro" id="IPR001610">
    <property type="entry name" value="PAC"/>
</dbReference>
<dbReference type="eggNOG" id="COG2199">
    <property type="taxonomic scope" value="Bacteria"/>
</dbReference>
<dbReference type="CDD" id="cd01948">
    <property type="entry name" value="EAL"/>
    <property type="match status" value="1"/>
</dbReference>
<dbReference type="InterPro" id="IPR035919">
    <property type="entry name" value="EAL_sf"/>
</dbReference>
<dbReference type="SUPFAM" id="SSF55073">
    <property type="entry name" value="Nucleotide cyclase"/>
    <property type="match status" value="2"/>
</dbReference>
<dbReference type="Gene3D" id="3.30.450.20">
    <property type="entry name" value="PAS domain"/>
    <property type="match status" value="7"/>
</dbReference>
<dbReference type="eggNOG" id="COG5001">
    <property type="taxonomic scope" value="Bacteria"/>
</dbReference>
<dbReference type="InterPro" id="IPR043128">
    <property type="entry name" value="Rev_trsase/Diguanyl_cyclase"/>
</dbReference>
<evidence type="ECO:0000259" key="3">
    <source>
        <dbReference type="PROSITE" id="PS50887"/>
    </source>
</evidence>
<feature type="domain" description="GGDEF" evidence="3">
    <location>
        <begin position="1949"/>
        <end position="2077"/>
    </location>
</feature>
<dbReference type="CDD" id="cd00130">
    <property type="entry name" value="PAS"/>
    <property type="match status" value="1"/>
</dbReference>
<gene>
    <name evidence="4" type="ORF">HMPREF0179_00111</name>
</gene>
<keyword evidence="5" id="KW-1185">Reference proteome</keyword>
<evidence type="ECO:0000259" key="1">
    <source>
        <dbReference type="PROSITE" id="PS50113"/>
    </source>
</evidence>
<dbReference type="eggNOG" id="COG2200">
    <property type="taxonomic scope" value="Bacteria"/>
</dbReference>
<dbReference type="Gene3D" id="3.20.20.450">
    <property type="entry name" value="EAL domain"/>
    <property type="match status" value="1"/>
</dbReference>
<feature type="domain" description="PAC" evidence="1">
    <location>
        <begin position="207"/>
        <end position="260"/>
    </location>
</feature>
<dbReference type="Gene3D" id="3.30.450.40">
    <property type="match status" value="1"/>
</dbReference>
<evidence type="ECO:0000313" key="4">
    <source>
        <dbReference type="EMBL" id="EFV46071.1"/>
    </source>
</evidence>
<dbReference type="InterPro" id="IPR029787">
    <property type="entry name" value="Nucleotide_cyclase"/>
</dbReference>
<reference evidence="4 5" key="2">
    <citation type="submission" date="2013-04" db="EMBL/GenBank/DDBJ databases">
        <title>The Genome Sequence of Bilophila wadsworthia 3_1_6.</title>
        <authorList>
            <consortium name="The Broad Institute Genomics Platform"/>
            <person name="Earl A."/>
            <person name="Ward D."/>
            <person name="Feldgarden M."/>
            <person name="Gevers D."/>
            <person name="Sibley C."/>
            <person name="Strauss J."/>
            <person name="Allen-Vercoe E."/>
            <person name="Walker B."/>
            <person name="Young S."/>
            <person name="Zeng Q."/>
            <person name="Gargeya S."/>
            <person name="Fitzgerald M."/>
            <person name="Haas B."/>
            <person name="Abouelleil A."/>
            <person name="Allen A.W."/>
            <person name="Alvarado L."/>
            <person name="Arachchi H.M."/>
            <person name="Berlin A.M."/>
            <person name="Chapman S.B."/>
            <person name="Gainer-Dewar J."/>
            <person name="Goldberg J."/>
            <person name="Griggs A."/>
            <person name="Gujja S."/>
            <person name="Hansen M."/>
            <person name="Howarth C."/>
            <person name="Imamovic A."/>
            <person name="Ireland A."/>
            <person name="Larimer J."/>
            <person name="McCowan C."/>
            <person name="Murphy C."/>
            <person name="Pearson M."/>
            <person name="Poon T.W."/>
            <person name="Priest M."/>
            <person name="Roberts A."/>
            <person name="Saif S."/>
            <person name="Shea T."/>
            <person name="Sisk P."/>
            <person name="Sykes S."/>
            <person name="Wortman J."/>
            <person name="Nusbaum C."/>
            <person name="Birren B."/>
        </authorList>
    </citation>
    <scope>NUCLEOTIDE SEQUENCE [LARGE SCALE GENOMIC DNA]</scope>
    <source>
        <strain evidence="4 5">3_1_6</strain>
    </source>
</reference>
<dbReference type="Gene3D" id="3.30.70.270">
    <property type="match status" value="2"/>
</dbReference>
<dbReference type="InterPro" id="IPR052155">
    <property type="entry name" value="Biofilm_reg_signaling"/>
</dbReference>
<dbReference type="Proteomes" id="UP000006034">
    <property type="component" value="Unassembled WGS sequence"/>
</dbReference>
<organism evidence="4 5">
    <name type="scientific">Bilophila wadsworthia (strain 3_1_6)</name>
    <dbReference type="NCBI Taxonomy" id="563192"/>
    <lineage>
        <taxon>Bacteria</taxon>
        <taxon>Pseudomonadati</taxon>
        <taxon>Thermodesulfobacteriota</taxon>
        <taxon>Desulfovibrionia</taxon>
        <taxon>Desulfovibrionales</taxon>
        <taxon>Desulfovibrionaceae</taxon>
        <taxon>Bilophila</taxon>
    </lineage>
</organism>
<dbReference type="CDD" id="cd01949">
    <property type="entry name" value="GGDEF"/>
    <property type="match status" value="2"/>
</dbReference>
<dbReference type="SMART" id="SM00052">
    <property type="entry name" value="EAL"/>
    <property type="match status" value="1"/>
</dbReference>
<accession>E5Y1P0</accession>
<feature type="domain" description="PAC" evidence="1">
    <location>
        <begin position="1593"/>
        <end position="1646"/>
    </location>
</feature>
<dbReference type="EMBL" id="ADCP02000002">
    <property type="protein sequence ID" value="EFV46071.1"/>
    <property type="molecule type" value="Genomic_DNA"/>
</dbReference>
<dbReference type="HOGENOM" id="CLU_001046_0_0_7"/>
<feature type="domain" description="PAC" evidence="1">
    <location>
        <begin position="1328"/>
        <end position="1377"/>
    </location>
</feature>
<dbReference type="InterPro" id="IPR000160">
    <property type="entry name" value="GGDEF_dom"/>
</dbReference>
<dbReference type="NCBIfam" id="TIGR00254">
    <property type="entry name" value="GGDEF"/>
    <property type="match status" value="2"/>
</dbReference>
<feature type="domain" description="EAL" evidence="2">
    <location>
        <begin position="2086"/>
        <end position="2340"/>
    </location>
</feature>
<dbReference type="SMART" id="SM00091">
    <property type="entry name" value="PAS"/>
    <property type="match status" value="2"/>
</dbReference>
<dbReference type="SMART" id="SM00267">
    <property type="entry name" value="GGDEF"/>
    <property type="match status" value="2"/>
</dbReference>
<dbReference type="STRING" id="563192.HMPREF0179_00111"/>
<dbReference type="Pfam" id="PF00990">
    <property type="entry name" value="GGDEF"/>
    <property type="match status" value="2"/>
</dbReference>
<name>E5Y1P0_BILW3</name>
<dbReference type="OrthoDB" id="7673416at2"/>
<dbReference type="InterPro" id="IPR000014">
    <property type="entry name" value="PAS"/>
</dbReference>
<dbReference type="PANTHER" id="PTHR44757:SF2">
    <property type="entry name" value="BIOFILM ARCHITECTURE MAINTENANCE PROTEIN MBAA"/>
    <property type="match status" value="1"/>
</dbReference>
<dbReference type="Pfam" id="PF13426">
    <property type="entry name" value="PAS_9"/>
    <property type="match status" value="2"/>
</dbReference>
<reference evidence="4 5" key="1">
    <citation type="submission" date="2010-10" db="EMBL/GenBank/DDBJ databases">
        <authorList>
            <consortium name="The Broad Institute Genome Sequencing Platform"/>
            <person name="Ward D."/>
            <person name="Earl A."/>
            <person name="Feldgarden M."/>
            <person name="Young S.K."/>
            <person name="Gargeya S."/>
            <person name="Zeng Q."/>
            <person name="Alvarado L."/>
            <person name="Berlin A."/>
            <person name="Bochicchio J."/>
            <person name="Chapman S.B."/>
            <person name="Chen Z."/>
            <person name="Freedman E."/>
            <person name="Gellesch M."/>
            <person name="Goldberg J."/>
            <person name="Griggs A."/>
            <person name="Gujja S."/>
            <person name="Heilman E."/>
            <person name="Heiman D."/>
            <person name="Howarth C."/>
            <person name="Mehta T."/>
            <person name="Neiman D."/>
            <person name="Pearson M."/>
            <person name="Roberts A."/>
            <person name="Saif S."/>
            <person name="Shea T."/>
            <person name="Shenoy N."/>
            <person name="Sisk P."/>
            <person name="Stolte C."/>
            <person name="Sykes S."/>
            <person name="White J."/>
            <person name="Yandava C."/>
            <person name="Allen-Vercoe E."/>
            <person name="Sibley C."/>
            <person name="Ambrose C.E."/>
            <person name="Strauss J."/>
            <person name="Daigneault M."/>
            <person name="Haas B."/>
            <person name="Nusbaum C."/>
            <person name="Birren B."/>
        </authorList>
    </citation>
    <scope>NUCLEOTIDE SEQUENCE [LARGE SCALE GENOMIC DNA]</scope>
    <source>
        <strain evidence="4 5">3_1_6</strain>
    </source>
</reference>
<dbReference type="SMART" id="SM00086">
    <property type="entry name" value="PAC"/>
    <property type="match status" value="8"/>
</dbReference>
<sequence>MNRLQEFLDNPHIITGTATVAADPQLTLIAANKALYTLVGETAESCRQQGNSLLPWIEQSSAVRLIGLLAGHPPLFDWEGVLVRKDATSVRIRLSGTRMEGVLHEGQYPVYLSAFTDLACVEEMLRSAEYERRKYALIADISEDLPFEYDFETDTIAYTQKYHKVFGHEPVIPRFRERLGRGEAIDPVSEGFREPFLALDAEKASTEAAPERFLPTHSGRKRWFALYSTNILDTLGKPVKSVGALRDIDRQKREQLRLLDKSRTDSMTGLYNKVTTEEEIRIALRDARPGSSGVLFMIDIDNFKDVNDSMGHLAGDSIIMEIARQLRRTFRQDDIIGRVGGDEFHVYMRDVSEIAGIRTRAQSLCSSIRNLFKNSNIDNAVSVSVGIAVTERPIAYEDLFRQADVALYHAKGNGKNRYEFFGQSSGGDADGVQTSAPLAVNTVRNSIMVDIIDILFSMYDMHEGIDKALHFIGNALRVDKILIFEYSLDGKAVSIAHEWCSDPKWSTKEQFQNVPVDKIELPKTRDSSGIYYCSDFSEVPPEEKTFILDDTISSLLQCDIVRDGHVVGHIGFEERGNRRIWTQQEVDALILMSKIIGEYIRQRRSASLLRESYESTRNILNSLPNTAVYVIDANHRIVYFNDTVARAYPNVKLGVTCFEVFWGKSDICSFCPVTKHGGGEAFTTLHEHPPFKGICEISVSGILWENKEPAHVVLISERLLTPEERKAKAKRDSFARALCESYHYVVDVDLGTGHFELLANRNDLATDTSGDYAAHFELFFGHILPQYRDAFREHFSLEGLRAAFAAGVNDRNIHLEYQFAEEAGPRWRTRIAFAYTQDDGSCHVLQCIRDINEQKCAEFTHRRDEENLQVALQNSYAKIYRMNLAANQLTCLFCNTKLLAPIDVSGEFDKDIVTVMKTRVHPRDRVVFRNFFTAETILRKLDAGEELSVEYRKLGLDGTYHWMLALIVPLPTGNRGETVLLVRDVTEKKEEENNYLLALQNNYSEIFSLDVRSRTVTPLFYNSEQVPIVKEEANFSAFVKRRAVDRVAPESLESVLDFYERRLFEELERGGRPECEYRKRSSENGPYRWIAASAQPVPGNEGHALILLRDVTKKKEEENNYLLALQSNYTEIFRLDLEAGLIAPLYYNSEQVTISPTLMPIEEFVLDRGKNRVHPENLKSVRTFYDVPNIMARLDLGEAPQLEYRKRQDAGKPYRWVNATIRAIPGAYHHALLLLSDITERLNEEADFYKALQHSYSEIYEVMLDTDSMRIVHRDEDSTLAKPELTHSYSRDTRTIANRYIHPDDRESFLELFSPENVSRKVADDPRLSTEYRVLAVDGTYHWISILVLPMPGSSGRLLLLWQDINERKRMEETAARLERRQSTVFRQSGDCIIEINLRTWQFHRNASAPSLPSEPRSGDYRTFHAETIAMVHPADRERINRTTTPNALLEACRAHSRTLVDQYRVLFGENEQLWLENRVFFLEEGDDMTAFFIIRDITEQKRVEEERALEEERYNIALRNTYTEIYEIDLSADTPHLVYAADTPMIPVDHDKNGNIHTIAATLIHPEDRERFLTAFIGSNIRKEFSEGRMEVPAEYRRLGSDGKWYWVSAFIVPLCGHDSCRTDKGILLVRDISEQREEEQRRRISEQYDHALRNIYDELYELNITQDSYRIVYHVKGKYVTPPEQGRLSECIDLVSRNMLFPEDRTRFLEFFNLDALRQNFAAGREYLIGEFRKLWHDQEYHWASITMFPVAQPDGGDEIYLAFIMDIGDKKQAEEVAQQNILLERQRLDDERYRTIVEQTDTLVFEWNLETDTRYISPEIVARFAGNYDHRDLMHVWREDLVIHPDDLPLLTAFLKDSRIQRYTEMTARFRKRDSVYIWCKAALTCLHDDKGNPKRYIGTLNDVDSATRSVLALKYRAEFDLLTDLYNMHTFYSQAAQAVHAYPERRYSIVRMDIDRFKVINDLYGLKEGDKLLIAIADLLREKMAGTHSVYGRLGGDVFCLCVDYSRERILALIKELTDRLADYPLPYKVVPSFGICEVDNIDTPINVLCDWANLALKTIKGNYLNSYAFYDGKLRERILEEKKIENQMHDALLQGQFVLYLQPKVHIPTSRIIGSEGLVRWIHPTEGLMPPDRFIPLFEKNGFIIRLDEYIWEQACITLRRWIDHGLTPTPISVNMSRMHIHDPRLREKLLDLMRRYELPPHLLELELTESAFLENESGLFESMKALQAFGFQFSMDDFGSGYSSLNMLKSMPVDFIKIDRGFLNEVVTTERGKTVIRFSISLAREMSIKVIAEGVETEEQAAFLLQAGCAYAQGYFYSRPLPIPQFEALAFGTEHPFPVAPSIKALAEKLEKGST</sequence>